<dbReference type="RefSeq" id="WP_255039431.1">
    <property type="nucleotide sequence ID" value="NZ_RJUF01000187.1"/>
</dbReference>
<evidence type="ECO:0000259" key="1">
    <source>
        <dbReference type="PROSITE" id="PS50930"/>
    </source>
</evidence>
<evidence type="ECO:0000313" key="3">
    <source>
        <dbReference type="Proteomes" id="UP001204144"/>
    </source>
</evidence>
<proteinExistence type="predicted"/>
<dbReference type="Pfam" id="PF04397">
    <property type="entry name" value="LytTR"/>
    <property type="match status" value="1"/>
</dbReference>
<dbReference type="SMART" id="SM00850">
    <property type="entry name" value="LytTR"/>
    <property type="match status" value="1"/>
</dbReference>
<organism evidence="2 3">
    <name type="scientific">Lacihabitans soyangensis</name>
    <dbReference type="NCBI Taxonomy" id="869394"/>
    <lineage>
        <taxon>Bacteria</taxon>
        <taxon>Pseudomonadati</taxon>
        <taxon>Bacteroidota</taxon>
        <taxon>Cytophagia</taxon>
        <taxon>Cytophagales</taxon>
        <taxon>Leadbetterellaceae</taxon>
        <taxon>Lacihabitans</taxon>
    </lineage>
</organism>
<accession>A0AAE3H786</accession>
<dbReference type="PROSITE" id="PS50930">
    <property type="entry name" value="HTH_LYTTR"/>
    <property type="match status" value="1"/>
</dbReference>
<dbReference type="EMBL" id="RJUF01000187">
    <property type="protein sequence ID" value="MCP9765717.1"/>
    <property type="molecule type" value="Genomic_DNA"/>
</dbReference>
<dbReference type="AlphaFoldDB" id="A0AAE3H786"/>
<dbReference type="Gene3D" id="2.40.50.1020">
    <property type="entry name" value="LytTr DNA-binding domain"/>
    <property type="match status" value="1"/>
</dbReference>
<keyword evidence="3" id="KW-1185">Reference proteome</keyword>
<comment type="caution">
    <text evidence="2">The sequence shown here is derived from an EMBL/GenBank/DDBJ whole genome shotgun (WGS) entry which is preliminary data.</text>
</comment>
<sequence length="112" mass="12873">MKINLKNSKHTMNNNIIPIGSRKKVPSKDILYLQSDLNYTKVFLVGGQMIFSSTTLKIIESRLAENPEFLRINRGLVINRQHVKTCQESSVELSNNLSFVVSRRRKPFLNVI</sequence>
<dbReference type="GO" id="GO:0003677">
    <property type="term" value="F:DNA binding"/>
    <property type="evidence" value="ECO:0007669"/>
    <property type="project" value="InterPro"/>
</dbReference>
<dbReference type="InterPro" id="IPR007492">
    <property type="entry name" value="LytTR_DNA-bd_dom"/>
</dbReference>
<reference evidence="2 3" key="1">
    <citation type="submission" date="2018-11" db="EMBL/GenBank/DDBJ databases">
        <title>Novel bacteria species description.</title>
        <authorList>
            <person name="Han J.-H."/>
        </authorList>
    </citation>
    <scope>NUCLEOTIDE SEQUENCE [LARGE SCALE GENOMIC DNA]</scope>
    <source>
        <strain evidence="2 3">KCTC23259</strain>
    </source>
</reference>
<feature type="domain" description="HTH LytTR-type" evidence="1">
    <location>
        <begin position="20"/>
        <end position="112"/>
    </location>
</feature>
<dbReference type="Proteomes" id="UP001204144">
    <property type="component" value="Unassembled WGS sequence"/>
</dbReference>
<evidence type="ECO:0000313" key="2">
    <source>
        <dbReference type="EMBL" id="MCP9765717.1"/>
    </source>
</evidence>
<name>A0AAE3H786_9BACT</name>
<gene>
    <name evidence="2" type="ORF">EGI31_22505</name>
</gene>
<protein>
    <submittedName>
        <fullName evidence="2">LytTR family transcriptional regulator</fullName>
    </submittedName>
</protein>